<reference evidence="4 5" key="1">
    <citation type="submission" date="2016-10" db="EMBL/GenBank/DDBJ databases">
        <authorList>
            <person name="de Groot N.N."/>
        </authorList>
    </citation>
    <scope>NUCLEOTIDE SEQUENCE [LARGE SCALE GENOMIC DNA]</scope>
    <source>
        <strain evidence="4 5">DSM 569</strain>
    </source>
</reference>
<dbReference type="GO" id="GO:0042732">
    <property type="term" value="P:D-xylose metabolic process"/>
    <property type="evidence" value="ECO:0007669"/>
    <property type="project" value="UniProtKB-KW"/>
</dbReference>
<keyword evidence="3" id="KW-0859">Xylose metabolism</keyword>
<protein>
    <submittedName>
        <fullName evidence="4">ROK family protein (Putative glucokinase)</fullName>
    </submittedName>
</protein>
<dbReference type="GO" id="GO:0016301">
    <property type="term" value="F:kinase activity"/>
    <property type="evidence" value="ECO:0007669"/>
    <property type="project" value="UniProtKB-KW"/>
</dbReference>
<dbReference type="AlphaFoldDB" id="A0A1G7I8I5"/>
<dbReference type="PANTHER" id="PTHR18964">
    <property type="entry name" value="ROK (REPRESSOR, ORF, KINASE) FAMILY"/>
    <property type="match status" value="1"/>
</dbReference>
<keyword evidence="3" id="KW-0119">Carbohydrate metabolism</keyword>
<dbReference type="Proteomes" id="UP000183404">
    <property type="component" value="Unassembled WGS sequence"/>
</dbReference>
<name>A0A1G7I8I5_THETY</name>
<dbReference type="InterPro" id="IPR000600">
    <property type="entry name" value="ROK"/>
</dbReference>
<dbReference type="InterPro" id="IPR043129">
    <property type="entry name" value="ATPase_NBD"/>
</dbReference>
<dbReference type="InterPro" id="IPR036388">
    <property type="entry name" value="WH-like_DNA-bd_sf"/>
</dbReference>
<gene>
    <name evidence="4" type="ORF">SAMN04244560_00229</name>
</gene>
<accession>A0A1G7I8I5</accession>
<proteinExistence type="inferred from homology"/>
<dbReference type="Gene3D" id="3.30.420.40">
    <property type="match status" value="2"/>
</dbReference>
<dbReference type="Pfam" id="PF13412">
    <property type="entry name" value="HTH_24"/>
    <property type="match status" value="1"/>
</dbReference>
<evidence type="ECO:0000313" key="5">
    <source>
        <dbReference type="Proteomes" id="UP000183404"/>
    </source>
</evidence>
<organism evidence="4 5">
    <name type="scientific">Thermoanaerobacter thermohydrosulfuricus</name>
    <name type="common">Clostridium thermohydrosulfuricum</name>
    <dbReference type="NCBI Taxonomy" id="1516"/>
    <lineage>
        <taxon>Bacteria</taxon>
        <taxon>Bacillati</taxon>
        <taxon>Bacillota</taxon>
        <taxon>Clostridia</taxon>
        <taxon>Thermoanaerobacterales</taxon>
        <taxon>Thermoanaerobacteraceae</taxon>
        <taxon>Thermoanaerobacter</taxon>
    </lineage>
</organism>
<dbReference type="SUPFAM" id="SSF53067">
    <property type="entry name" value="Actin-like ATPase domain"/>
    <property type="match status" value="1"/>
</dbReference>
<evidence type="ECO:0000313" key="4">
    <source>
        <dbReference type="EMBL" id="SDF08913.1"/>
    </source>
</evidence>
<dbReference type="SUPFAM" id="SSF46785">
    <property type="entry name" value="Winged helix' DNA-binding domain"/>
    <property type="match status" value="1"/>
</dbReference>
<dbReference type="PANTHER" id="PTHR18964:SF149">
    <property type="entry name" value="BIFUNCTIONAL UDP-N-ACETYLGLUCOSAMINE 2-EPIMERASE_N-ACETYLMANNOSAMINE KINASE"/>
    <property type="match status" value="1"/>
</dbReference>
<keyword evidence="4" id="KW-0418">Kinase</keyword>
<dbReference type="InterPro" id="IPR036390">
    <property type="entry name" value="WH_DNA-bd_sf"/>
</dbReference>
<dbReference type="CDD" id="cd24076">
    <property type="entry name" value="ASKHA_ATPase_ROK_BsXylR-like"/>
    <property type="match status" value="1"/>
</dbReference>
<evidence type="ECO:0000256" key="3">
    <source>
        <dbReference type="ARBA" id="ARBA00022629"/>
    </source>
</evidence>
<evidence type="ECO:0000256" key="2">
    <source>
        <dbReference type="ARBA" id="ARBA00006479"/>
    </source>
</evidence>
<dbReference type="EMBL" id="FNBS01000003">
    <property type="protein sequence ID" value="SDF08913.1"/>
    <property type="molecule type" value="Genomic_DNA"/>
</dbReference>
<dbReference type="Gene3D" id="1.10.10.10">
    <property type="entry name" value="Winged helix-like DNA-binding domain superfamily/Winged helix DNA-binding domain"/>
    <property type="match status" value="1"/>
</dbReference>
<sequence>MITADQLLVKQINKSIVLNTIRKKGNISRAEIAGITGLNKSTVSFLVDELINEGFVKEEGPGESKGGRKPIILSINNKAGCIIGIDLDVNYILIVLTDLMANVIWEKKIDIKIGENQQTIIERLIELIDEAISNAPETIRGILGIGIGVPGIVDYKKGSILLAPNLKWENVPLKQIIEDKFKIKAHIDNEANVGAIGEKWFGVGAKYNNLVYVSAGIGIGTGIIINGELYRGTVGLAGEMGHMTIDIHDHQCRCGNTGCWENYASEKALLEYINTQLLMGKSDEYINKNNFYTLSAIDIIDYARKGSKIAVEALKEIGRKLGVGVVNIINTFNPELIIIGNTLSLADDLILNEVLKEVEEKSLVYRYYKVKIKTSKLKFHAGAIGAVSLVISELFAYPGL</sequence>
<dbReference type="Pfam" id="PF00480">
    <property type="entry name" value="ROK"/>
    <property type="match status" value="1"/>
</dbReference>
<evidence type="ECO:0000256" key="1">
    <source>
        <dbReference type="ARBA" id="ARBA00002486"/>
    </source>
</evidence>
<keyword evidence="4" id="KW-0808">Transferase</keyword>
<comment type="similarity">
    <text evidence="2">Belongs to the ROK (NagC/XylR) family.</text>
</comment>
<comment type="function">
    <text evidence="1">Transcriptional repressor of xylose-utilizing enzymes.</text>
</comment>
<dbReference type="RefSeq" id="WP_074591971.1">
    <property type="nucleotide sequence ID" value="NZ_FNBS01000003.1"/>
</dbReference>